<name>A0A7K1YCE7_9SPHI</name>
<dbReference type="RefSeq" id="WP_160845233.1">
    <property type="nucleotide sequence ID" value="NZ_WVHT01000006.1"/>
</dbReference>
<keyword evidence="3" id="KW-1003">Cell membrane</keyword>
<gene>
    <name evidence="9" type="ORF">GS399_13805</name>
</gene>
<proteinExistence type="inferred from homology"/>
<dbReference type="InterPro" id="IPR027417">
    <property type="entry name" value="P-loop_NTPase"/>
</dbReference>
<evidence type="ECO:0000313" key="9">
    <source>
        <dbReference type="EMBL" id="MXV52051.1"/>
    </source>
</evidence>
<dbReference type="GO" id="GO:0005524">
    <property type="term" value="F:ATP binding"/>
    <property type="evidence" value="ECO:0007669"/>
    <property type="project" value="UniProtKB-KW"/>
</dbReference>
<dbReference type="PROSITE" id="PS00211">
    <property type="entry name" value="ABC_TRANSPORTER_1"/>
    <property type="match status" value="1"/>
</dbReference>
<dbReference type="FunFam" id="3.40.50.300:FF:000230">
    <property type="entry name" value="Lipoprotein-releasing system ATP-binding protein LolD"/>
    <property type="match status" value="1"/>
</dbReference>
<dbReference type="InterPro" id="IPR003593">
    <property type="entry name" value="AAA+_ATPase"/>
</dbReference>
<dbReference type="Proteomes" id="UP000466586">
    <property type="component" value="Unassembled WGS sequence"/>
</dbReference>
<dbReference type="SMART" id="SM00382">
    <property type="entry name" value="AAA"/>
    <property type="match status" value="1"/>
</dbReference>
<evidence type="ECO:0000256" key="2">
    <source>
        <dbReference type="ARBA" id="ARBA00022448"/>
    </source>
</evidence>
<evidence type="ECO:0000256" key="6">
    <source>
        <dbReference type="ARBA" id="ARBA00022967"/>
    </source>
</evidence>
<keyword evidence="2" id="KW-0813">Transport</keyword>
<keyword evidence="10" id="KW-1185">Reference proteome</keyword>
<dbReference type="InterPro" id="IPR017871">
    <property type="entry name" value="ABC_transporter-like_CS"/>
</dbReference>
<comment type="similarity">
    <text evidence="1">Belongs to the ABC transporter superfamily.</text>
</comment>
<keyword evidence="6" id="KW-1278">Translocase</keyword>
<evidence type="ECO:0000259" key="8">
    <source>
        <dbReference type="PROSITE" id="PS50893"/>
    </source>
</evidence>
<evidence type="ECO:0000256" key="7">
    <source>
        <dbReference type="ARBA" id="ARBA00023136"/>
    </source>
</evidence>
<evidence type="ECO:0000256" key="4">
    <source>
        <dbReference type="ARBA" id="ARBA00022741"/>
    </source>
</evidence>
<evidence type="ECO:0000313" key="10">
    <source>
        <dbReference type="Proteomes" id="UP000466586"/>
    </source>
</evidence>
<dbReference type="Gene3D" id="3.40.50.300">
    <property type="entry name" value="P-loop containing nucleotide triphosphate hydrolases"/>
    <property type="match status" value="1"/>
</dbReference>
<sequence length="218" mass="23992">MLQATGISKSYNKLEILKGVDIHVSTGEIVTITGPSGAGKSTLLHIIGTLDKADKGEVLINKISINKLSSKRLSIFRNQYIGFIFQFHHLLPEFTALENVCIPAFIAGKNEKQAGVRALELLKMLGLEHRAQHKPSELSGGEQQRVAIARALINQPAVVMADEPSGNLDTANAQSLHELFFELREKTGQTFIIVTHNEDLAQMADRKILMRDGKIVTE</sequence>
<accession>A0A7K1YCE7</accession>
<evidence type="ECO:0000256" key="5">
    <source>
        <dbReference type="ARBA" id="ARBA00022840"/>
    </source>
</evidence>
<dbReference type="GO" id="GO:0044874">
    <property type="term" value="P:lipoprotein localization to outer membrane"/>
    <property type="evidence" value="ECO:0007669"/>
    <property type="project" value="UniProtKB-ARBA"/>
</dbReference>
<keyword evidence="7" id="KW-0472">Membrane</keyword>
<dbReference type="InterPro" id="IPR017911">
    <property type="entry name" value="MacB-like_ATP-bd"/>
</dbReference>
<dbReference type="GO" id="GO:0016887">
    <property type="term" value="F:ATP hydrolysis activity"/>
    <property type="evidence" value="ECO:0007669"/>
    <property type="project" value="InterPro"/>
</dbReference>
<feature type="domain" description="ABC transporter" evidence="8">
    <location>
        <begin position="2"/>
        <end position="218"/>
    </location>
</feature>
<dbReference type="AlphaFoldDB" id="A0A7K1YCE7"/>
<dbReference type="InterPro" id="IPR003439">
    <property type="entry name" value="ABC_transporter-like_ATP-bd"/>
</dbReference>
<dbReference type="PANTHER" id="PTHR42798:SF7">
    <property type="entry name" value="ALPHA-D-RIBOSE 1-METHYLPHOSPHONATE 5-TRIPHOSPHATE SYNTHASE SUBUNIT PHNL"/>
    <property type="match status" value="1"/>
</dbReference>
<dbReference type="CDD" id="cd03255">
    <property type="entry name" value="ABC_MJ0796_LolCDE_FtsE"/>
    <property type="match status" value="1"/>
</dbReference>
<keyword evidence="5 9" id="KW-0067">ATP-binding</keyword>
<dbReference type="SUPFAM" id="SSF52540">
    <property type="entry name" value="P-loop containing nucleoside triphosphate hydrolases"/>
    <property type="match status" value="1"/>
</dbReference>
<dbReference type="EMBL" id="WVHT01000006">
    <property type="protein sequence ID" value="MXV52051.1"/>
    <property type="molecule type" value="Genomic_DNA"/>
</dbReference>
<comment type="caution">
    <text evidence="9">The sequence shown here is derived from an EMBL/GenBank/DDBJ whole genome shotgun (WGS) entry which is preliminary data.</text>
</comment>
<reference evidence="9 10" key="1">
    <citation type="submission" date="2019-11" db="EMBL/GenBank/DDBJ databases">
        <title>Pedobacter sp. HMF7647 Genome sequencing and assembly.</title>
        <authorList>
            <person name="Kang H."/>
            <person name="Kim H."/>
            <person name="Joh K."/>
        </authorList>
    </citation>
    <scope>NUCLEOTIDE SEQUENCE [LARGE SCALE GENOMIC DNA]</scope>
    <source>
        <strain evidence="9 10">HMF7647</strain>
    </source>
</reference>
<dbReference type="Pfam" id="PF00005">
    <property type="entry name" value="ABC_tran"/>
    <property type="match status" value="1"/>
</dbReference>
<evidence type="ECO:0000256" key="1">
    <source>
        <dbReference type="ARBA" id="ARBA00005417"/>
    </source>
</evidence>
<protein>
    <submittedName>
        <fullName evidence="9">ATP-binding cassette domain-containing protein</fullName>
    </submittedName>
</protein>
<organism evidence="9 10">
    <name type="scientific">Hufsiella arboris</name>
    <dbReference type="NCBI Taxonomy" id="2695275"/>
    <lineage>
        <taxon>Bacteria</taxon>
        <taxon>Pseudomonadati</taxon>
        <taxon>Bacteroidota</taxon>
        <taxon>Sphingobacteriia</taxon>
        <taxon>Sphingobacteriales</taxon>
        <taxon>Sphingobacteriaceae</taxon>
        <taxon>Hufsiella</taxon>
    </lineage>
</organism>
<keyword evidence="4" id="KW-0547">Nucleotide-binding</keyword>
<dbReference type="PROSITE" id="PS50893">
    <property type="entry name" value="ABC_TRANSPORTER_2"/>
    <property type="match status" value="1"/>
</dbReference>
<dbReference type="PANTHER" id="PTHR42798">
    <property type="entry name" value="LIPOPROTEIN-RELEASING SYSTEM ATP-BINDING PROTEIN LOLD"/>
    <property type="match status" value="1"/>
</dbReference>
<evidence type="ECO:0000256" key="3">
    <source>
        <dbReference type="ARBA" id="ARBA00022475"/>
    </source>
</evidence>
<dbReference type="GO" id="GO:0089705">
    <property type="term" value="P:protein localization to outer membrane"/>
    <property type="evidence" value="ECO:0007669"/>
    <property type="project" value="UniProtKB-ARBA"/>
</dbReference>